<feature type="transmembrane region" description="Helical" evidence="1">
    <location>
        <begin position="21"/>
        <end position="40"/>
    </location>
</feature>
<feature type="transmembrane region" description="Helical" evidence="1">
    <location>
        <begin position="200"/>
        <end position="220"/>
    </location>
</feature>
<feature type="domain" description="DUF2914" evidence="2">
    <location>
        <begin position="288"/>
        <end position="356"/>
    </location>
</feature>
<dbReference type="AlphaFoldDB" id="A9DIJ0"/>
<dbReference type="RefSeq" id="WP_007094926.1">
    <property type="nucleotide sequence ID" value="NZ_CP142125.1"/>
</dbReference>
<keyword evidence="4" id="KW-1185">Reference proteome</keyword>
<dbReference type="Proteomes" id="UP000002945">
    <property type="component" value="Unassembled WGS sequence"/>
</dbReference>
<protein>
    <recommendedName>
        <fullName evidence="2">DUF2914 domain-containing protein</fullName>
    </recommendedName>
</protein>
<evidence type="ECO:0000259" key="2">
    <source>
        <dbReference type="Pfam" id="PF11141"/>
    </source>
</evidence>
<gene>
    <name evidence="3" type="ORF">KAOT1_11882</name>
</gene>
<sequence length="372" mass="43578">MKRTLVKFRNSKFRRFIRRHEKYAPILFFIGGFIFDSLTLGRIDRMYDLVVLTSHMTLLTITLYLFNLADDGKWKNTFLERYEEYFPLVIQFFFGGLSSAYVIYFSRSVSLSKTAAFFIILVLLLLANEFLKKRISNKNLQFGTYYFISFIFFVFMIPVIIKEMDTSIFIASGIVSTVLTLTLILTIYISSPTTRAEVQLGKLFGIIAAIYICINTLYYFRMIPPVPLALAEGMVAHNITKQNSNYIVTYEADAWYIFWRTHKVKFYHHVNEKVYVYSSIFAPTDLNKEVSHRWSYYNPEEEIWEVTDEMSYEITGGRDEGYRGFTYKENIISGKWRVDVVTKEESLLLGVIEFEIISEAPKKPPKLVTKKF</sequence>
<dbReference type="STRING" id="391587.KAOT1_11882"/>
<dbReference type="Pfam" id="PF11141">
    <property type="entry name" value="DUF2914"/>
    <property type="match status" value="1"/>
</dbReference>
<reference evidence="3 4" key="1">
    <citation type="journal article" date="2011" name="J. Bacteriol.">
        <title>Genome sequence of the algicidal bacterium Kordia algicida OT-1.</title>
        <authorList>
            <person name="Lee H.S."/>
            <person name="Kang S.G."/>
            <person name="Kwon K.K."/>
            <person name="Lee J.H."/>
            <person name="Kim S.J."/>
        </authorList>
    </citation>
    <scope>NUCLEOTIDE SEQUENCE [LARGE SCALE GENOMIC DNA]</scope>
    <source>
        <strain evidence="3 4">OT-1</strain>
    </source>
</reference>
<keyword evidence="1" id="KW-0812">Transmembrane</keyword>
<organism evidence="3 4">
    <name type="scientific">Kordia algicida OT-1</name>
    <dbReference type="NCBI Taxonomy" id="391587"/>
    <lineage>
        <taxon>Bacteria</taxon>
        <taxon>Pseudomonadati</taxon>
        <taxon>Bacteroidota</taxon>
        <taxon>Flavobacteriia</taxon>
        <taxon>Flavobacteriales</taxon>
        <taxon>Flavobacteriaceae</taxon>
        <taxon>Kordia</taxon>
    </lineage>
</organism>
<feature type="transmembrane region" description="Helical" evidence="1">
    <location>
        <begin position="167"/>
        <end position="188"/>
    </location>
</feature>
<dbReference type="eggNOG" id="ENOG502Z8V3">
    <property type="taxonomic scope" value="Bacteria"/>
</dbReference>
<dbReference type="HOGENOM" id="CLU_051181_0_0_10"/>
<feature type="transmembrane region" description="Helical" evidence="1">
    <location>
        <begin position="46"/>
        <end position="66"/>
    </location>
</feature>
<accession>A9DIJ0</accession>
<comment type="caution">
    <text evidence="3">The sequence shown here is derived from an EMBL/GenBank/DDBJ whole genome shotgun (WGS) entry which is preliminary data.</text>
</comment>
<feature type="transmembrane region" description="Helical" evidence="1">
    <location>
        <begin position="143"/>
        <end position="161"/>
    </location>
</feature>
<dbReference type="OrthoDB" id="9779877at2"/>
<name>A9DIJ0_9FLAO</name>
<evidence type="ECO:0000256" key="1">
    <source>
        <dbReference type="SAM" id="Phobius"/>
    </source>
</evidence>
<keyword evidence="1" id="KW-0472">Membrane</keyword>
<feature type="transmembrane region" description="Helical" evidence="1">
    <location>
        <begin position="111"/>
        <end position="131"/>
    </location>
</feature>
<feature type="transmembrane region" description="Helical" evidence="1">
    <location>
        <begin position="86"/>
        <end position="105"/>
    </location>
</feature>
<evidence type="ECO:0000313" key="4">
    <source>
        <dbReference type="Proteomes" id="UP000002945"/>
    </source>
</evidence>
<dbReference type="EMBL" id="ABIB01000001">
    <property type="protein sequence ID" value="EDP97912.1"/>
    <property type="molecule type" value="Genomic_DNA"/>
</dbReference>
<keyword evidence="1" id="KW-1133">Transmembrane helix</keyword>
<dbReference type="InterPro" id="IPR022606">
    <property type="entry name" value="DUF2914"/>
</dbReference>
<proteinExistence type="predicted"/>
<evidence type="ECO:0000313" key="3">
    <source>
        <dbReference type="EMBL" id="EDP97912.1"/>
    </source>
</evidence>